<dbReference type="PANTHER" id="PTHR13620">
    <property type="entry name" value="3-5 EXONUCLEASE"/>
    <property type="match status" value="1"/>
</dbReference>
<feature type="region of interest" description="Disordered" evidence="3">
    <location>
        <begin position="1"/>
        <end position="21"/>
    </location>
</feature>
<dbReference type="EMBL" id="HG670306">
    <property type="protein sequence ID" value="CDM82141.1"/>
    <property type="molecule type" value="Genomic_DNA"/>
</dbReference>
<dbReference type="InterPro" id="IPR036397">
    <property type="entry name" value="RNaseH_sf"/>
</dbReference>
<feature type="compositionally biased region" description="Basic and acidic residues" evidence="3">
    <location>
        <begin position="12"/>
        <end position="21"/>
    </location>
</feature>
<dbReference type="HOGENOM" id="CLU_049674_6_0_1"/>
<accession>A0A077RYF5</accession>
<dbReference type="Gene3D" id="3.30.420.10">
    <property type="entry name" value="Ribonuclease H-like superfamily/Ribonuclease H"/>
    <property type="match status" value="1"/>
</dbReference>
<reference evidence="4" key="1">
    <citation type="journal article" date="2014" name="Science">
        <title>Structural and functional partitioning of bread wheat chromosome 3B.</title>
        <authorList>
            <person name="Choulet F."/>
            <person name="Alberti A."/>
            <person name="Theil S."/>
            <person name="Glover N."/>
            <person name="Barbe V."/>
            <person name="Daron J."/>
            <person name="Pingault L."/>
            <person name="Sourdille P."/>
            <person name="Couloux A."/>
            <person name="Paux E."/>
            <person name="Leroy P."/>
            <person name="Mangenot S."/>
            <person name="Guilhot N."/>
            <person name="Le Gouis J."/>
            <person name="Balfourier F."/>
            <person name="Alaux M."/>
            <person name="Jamilloux V."/>
            <person name="Poulain J."/>
            <person name="Durand C."/>
            <person name="Bellec A."/>
            <person name="Gaspin C."/>
            <person name="Safar J."/>
            <person name="Dolezel J."/>
            <person name="Rogers J."/>
            <person name="Vandepoele K."/>
            <person name="Aury J.M."/>
            <person name="Mayer K."/>
            <person name="Berges H."/>
            <person name="Quesneville H."/>
            <person name="Wincker P."/>
            <person name="Feuillet C."/>
        </authorList>
    </citation>
    <scope>NUCLEOTIDE SEQUENCE</scope>
</reference>
<dbReference type="PANTHER" id="PTHR13620:SF75">
    <property type="entry name" value="UBIQUITIN-LIKE DOMAIN-CONTAINING PROTEIN"/>
    <property type="match status" value="1"/>
</dbReference>
<dbReference type="AlphaFoldDB" id="A0A077RYF5"/>
<evidence type="ECO:0000256" key="2">
    <source>
        <dbReference type="ARBA" id="ARBA00022801"/>
    </source>
</evidence>
<dbReference type="GO" id="GO:0003676">
    <property type="term" value="F:nucleic acid binding"/>
    <property type="evidence" value="ECO:0007669"/>
    <property type="project" value="InterPro"/>
</dbReference>
<dbReference type="SUPFAM" id="SSF53098">
    <property type="entry name" value="Ribonuclease H-like"/>
    <property type="match status" value="1"/>
</dbReference>
<organism evidence="4">
    <name type="scientific">Triticum aestivum</name>
    <name type="common">Wheat</name>
    <dbReference type="NCBI Taxonomy" id="4565"/>
    <lineage>
        <taxon>Eukaryota</taxon>
        <taxon>Viridiplantae</taxon>
        <taxon>Streptophyta</taxon>
        <taxon>Embryophyta</taxon>
        <taxon>Tracheophyta</taxon>
        <taxon>Spermatophyta</taxon>
        <taxon>Magnoliopsida</taxon>
        <taxon>Liliopsida</taxon>
        <taxon>Poales</taxon>
        <taxon>Poaceae</taxon>
        <taxon>BOP clade</taxon>
        <taxon>Pooideae</taxon>
        <taxon>Triticodae</taxon>
        <taxon>Triticeae</taxon>
        <taxon>Triticinae</taxon>
        <taxon>Triticum</taxon>
    </lineage>
</organism>
<dbReference type="GO" id="GO:0008408">
    <property type="term" value="F:3'-5' exonuclease activity"/>
    <property type="evidence" value="ECO:0007669"/>
    <property type="project" value="UniProtKB-ARBA"/>
</dbReference>
<evidence type="ECO:0008006" key="5">
    <source>
        <dbReference type="Google" id="ProtNLM"/>
    </source>
</evidence>
<proteinExistence type="predicted"/>
<evidence type="ECO:0000256" key="3">
    <source>
        <dbReference type="SAM" id="MobiDB-lite"/>
    </source>
</evidence>
<evidence type="ECO:0000256" key="1">
    <source>
        <dbReference type="ARBA" id="ARBA00022722"/>
    </source>
</evidence>
<keyword evidence="1" id="KW-0540">Nuclease</keyword>
<gene>
    <name evidence="4" type="ORF">TRAES_3BF278800010CFD_c1</name>
</gene>
<protein>
    <recommendedName>
        <fullName evidence="5">3'-5' exonuclease domain-containing protein</fullName>
    </recommendedName>
</protein>
<dbReference type="InterPro" id="IPR012337">
    <property type="entry name" value="RNaseH-like_sf"/>
</dbReference>
<dbReference type="InterPro" id="IPR051132">
    <property type="entry name" value="3-5_Exonuclease_domain"/>
</dbReference>
<evidence type="ECO:0000313" key="4">
    <source>
        <dbReference type="EMBL" id="CDM82141.1"/>
    </source>
</evidence>
<name>A0A077RYF5_WHEAT</name>
<sequence>MAEEPSTKRHHGEMSDKSCDLDDVHVPGEKRMYTRTLEGVELHGKEMLEIVCTSEPDKADEMITKLRRKAGGSHRKIVGLAFLQLCMEEFFLVYHIATATKWTKRLNEMLKHEKLFTFVGFSIERDKEKMKISGLPMINPNKYVDIQRFWRVPYTGKEYDSLTDVAASIIHPFYKGMKKNIDTQEDHKLWMISPLPDKLIDYAGKDAYATYKSWNMIDNITNGREMAKVREVDHYNDRPFRPF</sequence>
<keyword evidence="2" id="KW-0378">Hydrolase</keyword>